<dbReference type="STRING" id="1586267.GCA_001418685_02060"/>
<gene>
    <name evidence="1" type="ORF">Ga0061079_12012</name>
</gene>
<dbReference type="Proteomes" id="UP000182761">
    <property type="component" value="Unassembled WGS sequence"/>
</dbReference>
<organism evidence="1 2">
    <name type="scientific">Apibacter mensalis</name>
    <dbReference type="NCBI Taxonomy" id="1586267"/>
    <lineage>
        <taxon>Bacteria</taxon>
        <taxon>Pseudomonadati</taxon>
        <taxon>Bacteroidota</taxon>
        <taxon>Flavobacteriia</taxon>
        <taxon>Flavobacteriales</taxon>
        <taxon>Weeksellaceae</taxon>
        <taxon>Apibacter</taxon>
    </lineage>
</organism>
<dbReference type="Pfam" id="PF04404">
    <property type="entry name" value="ERF"/>
    <property type="match status" value="1"/>
</dbReference>
<protein>
    <submittedName>
        <fullName evidence="1">ERF superfamily protein</fullName>
    </submittedName>
</protein>
<dbReference type="AlphaFoldDB" id="A0A0X3AT04"/>
<dbReference type="RefSeq" id="WP_055426358.1">
    <property type="nucleotide sequence ID" value="NZ_FCOR01000020.1"/>
</dbReference>
<name>A0A0X3AT04_9FLAO</name>
<evidence type="ECO:0000313" key="1">
    <source>
        <dbReference type="EMBL" id="CVK17197.1"/>
    </source>
</evidence>
<keyword evidence="2" id="KW-1185">Reference proteome</keyword>
<evidence type="ECO:0000313" key="2">
    <source>
        <dbReference type="Proteomes" id="UP000182761"/>
    </source>
</evidence>
<dbReference type="EMBL" id="FCOR01000020">
    <property type="protein sequence ID" value="CVK17197.1"/>
    <property type="molecule type" value="Genomic_DNA"/>
</dbReference>
<sequence>MENKTNLYKKLFQVKLEIGKLLKNEVNPFFKSKYFDVNQLIEHVDPLLHKNNLLLLQPLKDNKVISTITDIDSGESVTSEIELPVFQDPQKTGSAITYYRRYSLQSLLGLQAEDDDGNKATQNAQEKPRITQWLSEKEFQEAISSTDIKYLKEFGVQWNTAPKGMKIQYKEAIREKIKELKKQIK</sequence>
<reference evidence="1 2" key="1">
    <citation type="submission" date="2016-01" db="EMBL/GenBank/DDBJ databases">
        <authorList>
            <person name="McClelland M."/>
            <person name="Jain A."/>
            <person name="Saraogi P."/>
            <person name="Mendelson R."/>
            <person name="Westerman R."/>
            <person name="SanMiguel P."/>
            <person name="Csonka L."/>
        </authorList>
    </citation>
    <scope>NUCLEOTIDE SEQUENCE [LARGE SCALE GENOMIC DNA]</scope>
    <source>
        <strain evidence="1 2">R-53146</strain>
    </source>
</reference>
<accession>A0A0X3AT04</accession>
<dbReference type="OrthoDB" id="1496037at2"/>
<dbReference type="InterPro" id="IPR007499">
    <property type="entry name" value="ERF_bacteria_virus"/>
</dbReference>
<proteinExistence type="predicted"/>